<dbReference type="EMBL" id="JAGHQL010000019">
    <property type="protein sequence ID" value="KAH0544418.1"/>
    <property type="molecule type" value="Genomic_DNA"/>
</dbReference>
<organism evidence="4 5">
    <name type="scientific">Glutinoglossum americanum</name>
    <dbReference type="NCBI Taxonomy" id="1670608"/>
    <lineage>
        <taxon>Eukaryota</taxon>
        <taxon>Fungi</taxon>
        <taxon>Dikarya</taxon>
        <taxon>Ascomycota</taxon>
        <taxon>Pezizomycotina</taxon>
        <taxon>Geoglossomycetes</taxon>
        <taxon>Geoglossales</taxon>
        <taxon>Geoglossaceae</taxon>
        <taxon>Glutinoglossum</taxon>
    </lineage>
</organism>
<reference evidence="4" key="1">
    <citation type="submission" date="2021-03" db="EMBL/GenBank/DDBJ databases">
        <title>Comparative genomics and phylogenomic investigation of the class Geoglossomycetes provide insights into ecological specialization and systematics.</title>
        <authorList>
            <person name="Melie T."/>
            <person name="Pirro S."/>
            <person name="Miller A.N."/>
            <person name="Quandt A."/>
        </authorList>
    </citation>
    <scope>NUCLEOTIDE SEQUENCE</scope>
    <source>
        <strain evidence="4">GBOQ0MN5Z8</strain>
    </source>
</reference>
<sequence length="228" mass="25593">MAPERVKAILLDIGKFPYALSSLPSVLDEKWDDAEFQQYRDAFPDRVRGDRDAFEGLVRELTERDVKVAYLKSLQGYLWRTGYESGSLHAPIFPDVPPELIRWHALGLNTSIYSSGSVNAQKLLFQHTDYAEQPDLQPLLKGYYDTVNAGPKTEKGSYEKIAEAERVPVGMWLFLGDNVKEVAAAIEAGMKAMVVVRPGNAPLTAEEEEEYETIQSFEQIALHSTNIP</sequence>
<dbReference type="Proteomes" id="UP000698800">
    <property type="component" value="Unassembled WGS sequence"/>
</dbReference>
<dbReference type="AlphaFoldDB" id="A0A9P8IGU3"/>
<proteinExistence type="predicted"/>
<comment type="caution">
    <text evidence="4">The sequence shown here is derived from an EMBL/GenBank/DDBJ whole genome shotgun (WGS) entry which is preliminary data.</text>
</comment>
<dbReference type="Gene3D" id="3.40.50.1000">
    <property type="entry name" value="HAD superfamily/HAD-like"/>
    <property type="match status" value="1"/>
</dbReference>
<evidence type="ECO:0000256" key="3">
    <source>
        <dbReference type="ARBA" id="ARBA00023167"/>
    </source>
</evidence>
<gene>
    <name evidence="4" type="ORF">FGG08_001445</name>
</gene>
<keyword evidence="5" id="KW-1185">Reference proteome</keyword>
<keyword evidence="2" id="KW-0378">Hydrolase</keyword>
<dbReference type="GO" id="GO:0000287">
    <property type="term" value="F:magnesium ion binding"/>
    <property type="evidence" value="ECO:0007669"/>
    <property type="project" value="InterPro"/>
</dbReference>
<evidence type="ECO:0008006" key="6">
    <source>
        <dbReference type="Google" id="ProtNLM"/>
    </source>
</evidence>
<protein>
    <recommendedName>
        <fullName evidence="6">Enolase-phosphatase E1</fullName>
    </recommendedName>
</protein>
<accession>A0A9P8IGU3</accession>
<keyword evidence="3" id="KW-0486">Methionine biosynthesis</keyword>
<name>A0A9P8IGU3_9PEZI</name>
<keyword evidence="1" id="KW-0028">Amino-acid biosynthesis</keyword>
<dbReference type="NCBIfam" id="TIGR01691">
    <property type="entry name" value="enolase-ppase"/>
    <property type="match status" value="1"/>
</dbReference>
<dbReference type="InterPro" id="IPR023214">
    <property type="entry name" value="HAD_sf"/>
</dbReference>
<dbReference type="PANTHER" id="PTHR20371:SF1">
    <property type="entry name" value="ENOLASE-PHOSPHATASE E1"/>
    <property type="match status" value="1"/>
</dbReference>
<dbReference type="InterPro" id="IPR036412">
    <property type="entry name" value="HAD-like_sf"/>
</dbReference>
<evidence type="ECO:0000313" key="5">
    <source>
        <dbReference type="Proteomes" id="UP000698800"/>
    </source>
</evidence>
<evidence type="ECO:0000256" key="1">
    <source>
        <dbReference type="ARBA" id="ARBA00022605"/>
    </source>
</evidence>
<dbReference type="GO" id="GO:0019509">
    <property type="term" value="P:L-methionine salvage from methylthioadenosine"/>
    <property type="evidence" value="ECO:0007669"/>
    <property type="project" value="InterPro"/>
</dbReference>
<dbReference type="GO" id="GO:0043874">
    <property type="term" value="F:acireductone synthase activity"/>
    <property type="evidence" value="ECO:0007669"/>
    <property type="project" value="InterPro"/>
</dbReference>
<dbReference type="InterPro" id="IPR023943">
    <property type="entry name" value="Enolase-ppase_E1"/>
</dbReference>
<dbReference type="PANTHER" id="PTHR20371">
    <property type="entry name" value="ENOLASE-PHOSPHATASE E1"/>
    <property type="match status" value="1"/>
</dbReference>
<dbReference type="SUPFAM" id="SSF56784">
    <property type="entry name" value="HAD-like"/>
    <property type="match status" value="1"/>
</dbReference>
<dbReference type="OrthoDB" id="272500at2759"/>
<evidence type="ECO:0000313" key="4">
    <source>
        <dbReference type="EMBL" id="KAH0544418.1"/>
    </source>
</evidence>
<dbReference type="Gene3D" id="1.10.720.60">
    <property type="match status" value="1"/>
</dbReference>
<evidence type="ECO:0000256" key="2">
    <source>
        <dbReference type="ARBA" id="ARBA00022801"/>
    </source>
</evidence>